<comment type="caution">
    <text evidence="6">The sequence shown here is derived from an EMBL/GenBank/DDBJ whole genome shotgun (WGS) entry which is preliminary data.</text>
</comment>
<accession>A0ABT4REC4</accession>
<dbReference type="CDD" id="cd07906">
    <property type="entry name" value="Adenylation_DNA_ligase_LigD_LigC"/>
    <property type="match status" value="1"/>
</dbReference>
<dbReference type="Pfam" id="PF04679">
    <property type="entry name" value="DNA_ligase_A_C"/>
    <property type="match status" value="1"/>
</dbReference>
<evidence type="ECO:0000256" key="4">
    <source>
        <dbReference type="ARBA" id="ARBA00034003"/>
    </source>
</evidence>
<dbReference type="PROSITE" id="PS00697">
    <property type="entry name" value="DNA_LIGASE_A1"/>
    <property type="match status" value="1"/>
</dbReference>
<keyword evidence="3 6" id="KW-0436">Ligase</keyword>
<organism evidence="6 7">
    <name type="scientific">Solirubrobacter deserti</name>
    <dbReference type="NCBI Taxonomy" id="2282478"/>
    <lineage>
        <taxon>Bacteria</taxon>
        <taxon>Bacillati</taxon>
        <taxon>Actinomycetota</taxon>
        <taxon>Thermoleophilia</taxon>
        <taxon>Solirubrobacterales</taxon>
        <taxon>Solirubrobacteraceae</taxon>
        <taxon>Solirubrobacter</taxon>
    </lineage>
</organism>
<evidence type="ECO:0000313" key="6">
    <source>
        <dbReference type="EMBL" id="MDA0136886.1"/>
    </source>
</evidence>
<dbReference type="SUPFAM" id="SSF50249">
    <property type="entry name" value="Nucleic acid-binding proteins"/>
    <property type="match status" value="1"/>
</dbReference>
<dbReference type="NCBIfam" id="TIGR02779">
    <property type="entry name" value="NHEJ_ligase_lig"/>
    <property type="match status" value="1"/>
</dbReference>
<keyword evidence="7" id="KW-1185">Reference proteome</keyword>
<dbReference type="PROSITE" id="PS00333">
    <property type="entry name" value="DNA_LIGASE_A2"/>
    <property type="match status" value="1"/>
</dbReference>
<dbReference type="EMBL" id="JAPCID010000006">
    <property type="protein sequence ID" value="MDA0136886.1"/>
    <property type="molecule type" value="Genomic_DNA"/>
</dbReference>
<dbReference type="SUPFAM" id="SSF56091">
    <property type="entry name" value="DNA ligase/mRNA capping enzyme, catalytic domain"/>
    <property type="match status" value="1"/>
</dbReference>
<dbReference type="InterPro" id="IPR050191">
    <property type="entry name" value="ATP-dep_DNA_ligase"/>
</dbReference>
<dbReference type="CDD" id="cd07971">
    <property type="entry name" value="OBF_DNA_ligase_LigD"/>
    <property type="match status" value="1"/>
</dbReference>
<protein>
    <recommendedName>
        <fullName evidence="2">DNA ligase (ATP)</fullName>
        <ecNumber evidence="2">6.5.1.1</ecNumber>
    </recommendedName>
</protein>
<dbReference type="Gene3D" id="3.30.470.30">
    <property type="entry name" value="DNA ligase/mRNA capping enzyme"/>
    <property type="match status" value="1"/>
</dbReference>
<name>A0ABT4REC4_9ACTN</name>
<feature type="domain" description="ATP-dependent DNA ligase family profile" evidence="5">
    <location>
        <begin position="88"/>
        <end position="220"/>
    </location>
</feature>
<evidence type="ECO:0000256" key="3">
    <source>
        <dbReference type="ARBA" id="ARBA00022598"/>
    </source>
</evidence>
<comment type="catalytic activity">
    <reaction evidence="4">
        <text>ATP + (deoxyribonucleotide)n-3'-hydroxyl + 5'-phospho-(deoxyribonucleotide)m = (deoxyribonucleotide)n+m + AMP + diphosphate.</text>
        <dbReference type="EC" id="6.5.1.1"/>
    </reaction>
</comment>
<dbReference type="EC" id="6.5.1.1" evidence="2"/>
<evidence type="ECO:0000313" key="7">
    <source>
        <dbReference type="Proteomes" id="UP001147700"/>
    </source>
</evidence>
<gene>
    <name evidence="6" type="primary">ligD</name>
    <name evidence="6" type="ORF">OJ962_05195</name>
</gene>
<dbReference type="PANTHER" id="PTHR45674:SF4">
    <property type="entry name" value="DNA LIGASE 1"/>
    <property type="match status" value="1"/>
</dbReference>
<dbReference type="PANTHER" id="PTHR45674">
    <property type="entry name" value="DNA LIGASE 1/3 FAMILY MEMBER"/>
    <property type="match status" value="1"/>
</dbReference>
<dbReference type="InterPro" id="IPR012310">
    <property type="entry name" value="DNA_ligase_ATP-dep_cent"/>
</dbReference>
<reference evidence="6" key="1">
    <citation type="submission" date="2022-10" db="EMBL/GenBank/DDBJ databases">
        <title>The WGS of Solirubrobacter sp. CPCC 204708.</title>
        <authorList>
            <person name="Jiang Z."/>
        </authorList>
    </citation>
    <scope>NUCLEOTIDE SEQUENCE</scope>
    <source>
        <strain evidence="6">CPCC 204708</strain>
    </source>
</reference>
<comment type="similarity">
    <text evidence="1">Belongs to the ATP-dependent DNA ligase family.</text>
</comment>
<sequence length="299" mass="33657">MSAAPTTAGAMKAVLTDERFSDPEWIFERKLDGIRCVAIRDGDGPARMLSRNDLSLRERYPAVAEALDGQARARFAVDGEIVSASGKFQDRSGPFFYYVFDVQWLDGSDVRGLPLRERKALLREALAWDDPLRLTEYRNEDGEAMFAEACASGWEGVIAKRADSLYTDKRPRDWLKFKCEHGQELVIGGFTPPKGSRVEFGALLVGVYEGEHLHYAGKVGTGFDRAELVRLAGLLRPLERALSPFYDAPRFRDVTWVEPRLVAQCGFAEWTNDGRLRHPRYLGLREDKDPRAVVREGTA</sequence>
<proteinExistence type="inferred from homology"/>
<dbReference type="InterPro" id="IPR016059">
    <property type="entry name" value="DNA_ligase_ATP-dep_CS"/>
</dbReference>
<dbReference type="Gene3D" id="3.30.1490.70">
    <property type="match status" value="1"/>
</dbReference>
<evidence type="ECO:0000256" key="1">
    <source>
        <dbReference type="ARBA" id="ARBA00007572"/>
    </source>
</evidence>
<dbReference type="InterPro" id="IPR012340">
    <property type="entry name" value="NA-bd_OB-fold"/>
</dbReference>
<dbReference type="RefSeq" id="WP_202953752.1">
    <property type="nucleotide sequence ID" value="NZ_JAPCID010000006.1"/>
</dbReference>
<dbReference type="InterPro" id="IPR014146">
    <property type="entry name" value="LigD_ligase_dom"/>
</dbReference>
<dbReference type="Proteomes" id="UP001147700">
    <property type="component" value="Unassembled WGS sequence"/>
</dbReference>
<dbReference type="Pfam" id="PF01068">
    <property type="entry name" value="DNA_ligase_A_M"/>
    <property type="match status" value="1"/>
</dbReference>
<dbReference type="PROSITE" id="PS50160">
    <property type="entry name" value="DNA_LIGASE_A3"/>
    <property type="match status" value="1"/>
</dbReference>
<evidence type="ECO:0000259" key="5">
    <source>
        <dbReference type="PROSITE" id="PS50160"/>
    </source>
</evidence>
<dbReference type="InterPro" id="IPR012309">
    <property type="entry name" value="DNA_ligase_ATP-dep_C"/>
</dbReference>
<dbReference type="Gene3D" id="2.40.50.140">
    <property type="entry name" value="Nucleic acid-binding proteins"/>
    <property type="match status" value="1"/>
</dbReference>
<dbReference type="GO" id="GO:0016874">
    <property type="term" value="F:ligase activity"/>
    <property type="evidence" value="ECO:0007669"/>
    <property type="project" value="UniProtKB-KW"/>
</dbReference>
<evidence type="ECO:0000256" key="2">
    <source>
        <dbReference type="ARBA" id="ARBA00012727"/>
    </source>
</evidence>